<accession>A0A0F0LSM0</accession>
<organism evidence="8 9">
    <name type="scientific">Microbacterium azadirachtae</name>
    <dbReference type="NCBI Taxonomy" id="582680"/>
    <lineage>
        <taxon>Bacteria</taxon>
        <taxon>Bacillati</taxon>
        <taxon>Actinomycetota</taxon>
        <taxon>Actinomycetes</taxon>
        <taxon>Micrococcales</taxon>
        <taxon>Microbacteriaceae</taxon>
        <taxon>Microbacterium</taxon>
    </lineage>
</organism>
<evidence type="ECO:0000313" key="9">
    <source>
        <dbReference type="Proteomes" id="UP000033740"/>
    </source>
</evidence>
<sequence>MLPQGGSGSRGHAYTGRVARFLVIGGFLAAVFWVFSIVDCIVQPASRHRGVPKGVWIAIVVVFPVIGGLLWFAIGRTRRGRTADQERYLPLDDVDPAGRPADRISAAEQERLIQELQEELSRFDDRGDTDTPGPRP</sequence>
<evidence type="ECO:0000256" key="4">
    <source>
        <dbReference type="ARBA" id="ARBA00022989"/>
    </source>
</evidence>
<proteinExistence type="predicted"/>
<evidence type="ECO:0000313" key="8">
    <source>
        <dbReference type="EMBL" id="KJL34516.1"/>
    </source>
</evidence>
<name>A0A0F0LSM0_9MICO</name>
<dbReference type="Pfam" id="PF13396">
    <property type="entry name" value="PLDc_N"/>
    <property type="match status" value="1"/>
</dbReference>
<evidence type="ECO:0000256" key="6">
    <source>
        <dbReference type="SAM" id="Phobius"/>
    </source>
</evidence>
<feature type="transmembrane region" description="Helical" evidence="6">
    <location>
        <begin position="21"/>
        <end position="42"/>
    </location>
</feature>
<comment type="subcellular location">
    <subcellularLocation>
        <location evidence="1">Cell membrane</location>
        <topology evidence="1">Multi-pass membrane protein</topology>
    </subcellularLocation>
</comment>
<dbReference type="AlphaFoldDB" id="A0A0F0LSM0"/>
<dbReference type="InterPro" id="IPR027379">
    <property type="entry name" value="CLS_N"/>
</dbReference>
<evidence type="ECO:0000259" key="7">
    <source>
        <dbReference type="Pfam" id="PF13396"/>
    </source>
</evidence>
<evidence type="ECO:0000256" key="3">
    <source>
        <dbReference type="ARBA" id="ARBA00022692"/>
    </source>
</evidence>
<dbReference type="PATRIC" id="fig|582680.6.peg.794"/>
<dbReference type="STRING" id="582680.RS86_00771"/>
<feature type="transmembrane region" description="Helical" evidence="6">
    <location>
        <begin position="54"/>
        <end position="74"/>
    </location>
</feature>
<keyword evidence="5 6" id="KW-0472">Membrane</keyword>
<keyword evidence="4 6" id="KW-1133">Transmembrane helix</keyword>
<dbReference type="GO" id="GO:0005886">
    <property type="term" value="C:plasma membrane"/>
    <property type="evidence" value="ECO:0007669"/>
    <property type="project" value="UniProtKB-SubCell"/>
</dbReference>
<evidence type="ECO:0000256" key="5">
    <source>
        <dbReference type="ARBA" id="ARBA00023136"/>
    </source>
</evidence>
<keyword evidence="3 6" id="KW-0812">Transmembrane</keyword>
<keyword evidence="2" id="KW-1003">Cell membrane</keyword>
<reference evidence="8 9" key="1">
    <citation type="submission" date="2015-02" db="EMBL/GenBank/DDBJ databases">
        <title>Draft genome sequences of ten Microbacterium spp. with emphasis on heavy metal contaminated environments.</title>
        <authorList>
            <person name="Corretto E."/>
        </authorList>
    </citation>
    <scope>NUCLEOTIDE SEQUENCE [LARGE SCALE GENOMIC DNA]</scope>
    <source>
        <strain evidence="8 9">ARN176</strain>
    </source>
</reference>
<evidence type="ECO:0000256" key="1">
    <source>
        <dbReference type="ARBA" id="ARBA00004651"/>
    </source>
</evidence>
<protein>
    <recommendedName>
        <fullName evidence="7">Cardiolipin synthase N-terminal domain-containing protein</fullName>
    </recommendedName>
</protein>
<keyword evidence="9" id="KW-1185">Reference proteome</keyword>
<comment type="caution">
    <text evidence="8">The sequence shown here is derived from an EMBL/GenBank/DDBJ whole genome shotgun (WGS) entry which is preliminary data.</text>
</comment>
<evidence type="ECO:0000256" key="2">
    <source>
        <dbReference type="ARBA" id="ARBA00022475"/>
    </source>
</evidence>
<gene>
    <name evidence="8" type="ORF">RS86_00771</name>
</gene>
<feature type="domain" description="Cardiolipin synthase N-terminal" evidence="7">
    <location>
        <begin position="31"/>
        <end position="76"/>
    </location>
</feature>
<dbReference type="EMBL" id="JYIX01000027">
    <property type="protein sequence ID" value="KJL34516.1"/>
    <property type="molecule type" value="Genomic_DNA"/>
</dbReference>
<dbReference type="Proteomes" id="UP000033740">
    <property type="component" value="Unassembled WGS sequence"/>
</dbReference>